<organism evidence="1 2">
    <name type="scientific">Mycena maculata</name>
    <dbReference type="NCBI Taxonomy" id="230809"/>
    <lineage>
        <taxon>Eukaryota</taxon>
        <taxon>Fungi</taxon>
        <taxon>Dikarya</taxon>
        <taxon>Basidiomycota</taxon>
        <taxon>Agaricomycotina</taxon>
        <taxon>Agaricomycetes</taxon>
        <taxon>Agaricomycetidae</taxon>
        <taxon>Agaricales</taxon>
        <taxon>Marasmiineae</taxon>
        <taxon>Mycenaceae</taxon>
        <taxon>Mycena</taxon>
    </lineage>
</organism>
<feature type="non-terminal residue" evidence="1">
    <location>
        <position position="113"/>
    </location>
</feature>
<name>A0AAD7JVW0_9AGAR</name>
<accession>A0AAD7JVW0</accession>
<dbReference type="Proteomes" id="UP001215280">
    <property type="component" value="Unassembled WGS sequence"/>
</dbReference>
<dbReference type="EMBL" id="JARJLG010000018">
    <property type="protein sequence ID" value="KAJ7772923.1"/>
    <property type="molecule type" value="Genomic_DNA"/>
</dbReference>
<protein>
    <submittedName>
        <fullName evidence="1">Uncharacterized protein</fullName>
    </submittedName>
</protein>
<proteinExistence type="predicted"/>
<keyword evidence="2" id="KW-1185">Reference proteome</keyword>
<reference evidence="1" key="1">
    <citation type="submission" date="2023-03" db="EMBL/GenBank/DDBJ databases">
        <title>Massive genome expansion in bonnet fungi (Mycena s.s.) driven by repeated elements and novel gene families across ecological guilds.</title>
        <authorList>
            <consortium name="Lawrence Berkeley National Laboratory"/>
            <person name="Harder C.B."/>
            <person name="Miyauchi S."/>
            <person name="Viragh M."/>
            <person name="Kuo A."/>
            <person name="Thoen E."/>
            <person name="Andreopoulos B."/>
            <person name="Lu D."/>
            <person name="Skrede I."/>
            <person name="Drula E."/>
            <person name="Henrissat B."/>
            <person name="Morin E."/>
            <person name="Kohler A."/>
            <person name="Barry K."/>
            <person name="LaButti K."/>
            <person name="Morin E."/>
            <person name="Salamov A."/>
            <person name="Lipzen A."/>
            <person name="Mereny Z."/>
            <person name="Hegedus B."/>
            <person name="Baldrian P."/>
            <person name="Stursova M."/>
            <person name="Weitz H."/>
            <person name="Taylor A."/>
            <person name="Grigoriev I.V."/>
            <person name="Nagy L.G."/>
            <person name="Martin F."/>
            <person name="Kauserud H."/>
        </authorList>
    </citation>
    <scope>NUCLEOTIDE SEQUENCE</scope>
    <source>
        <strain evidence="1">CBHHK188m</strain>
    </source>
</reference>
<gene>
    <name evidence="1" type="ORF">DFH07DRAFT_702269</name>
</gene>
<sequence>HPVFREIMNCWEQYSLLSEISFVVAGTEIPEIILENAPNSNLLRWCSDTGGFDQEFHQGRYVMRYPPEFATSAAGKHLLKWIWLWCRGRHRVTAVIVTCLLRDGFQCPHLIFD</sequence>
<dbReference type="AlphaFoldDB" id="A0AAD7JVW0"/>
<comment type="caution">
    <text evidence="1">The sequence shown here is derived from an EMBL/GenBank/DDBJ whole genome shotgun (WGS) entry which is preliminary data.</text>
</comment>
<evidence type="ECO:0000313" key="1">
    <source>
        <dbReference type="EMBL" id="KAJ7772923.1"/>
    </source>
</evidence>
<feature type="non-terminal residue" evidence="1">
    <location>
        <position position="1"/>
    </location>
</feature>
<evidence type="ECO:0000313" key="2">
    <source>
        <dbReference type="Proteomes" id="UP001215280"/>
    </source>
</evidence>